<dbReference type="InterPro" id="IPR024083">
    <property type="entry name" value="Fumarase/histidase_N"/>
</dbReference>
<dbReference type="PANTHER" id="PTHR10362">
    <property type="entry name" value="HISTIDINE AMMONIA-LYASE"/>
    <property type="match status" value="1"/>
</dbReference>
<reference evidence="3" key="1">
    <citation type="journal article" date="2019" name="Int. J. Syst. Evol. Microbiol.">
        <title>The Global Catalogue of Microorganisms (GCM) 10K type strain sequencing project: providing services to taxonomists for standard genome sequencing and annotation.</title>
        <authorList>
            <consortium name="The Broad Institute Genomics Platform"/>
            <consortium name="The Broad Institute Genome Sequencing Center for Infectious Disease"/>
            <person name="Wu L."/>
            <person name="Ma J."/>
        </authorList>
    </citation>
    <scope>NUCLEOTIDE SEQUENCE [LARGE SCALE GENOMIC DNA]</scope>
    <source>
        <strain evidence="3">CCUG 57508</strain>
    </source>
</reference>
<dbReference type="InterPro" id="IPR001106">
    <property type="entry name" value="Aromatic_Lyase"/>
</dbReference>
<protein>
    <submittedName>
        <fullName evidence="2">Aromatic amino acid ammonia-lyase</fullName>
        <ecNumber evidence="2">4.3.1.-</ecNumber>
    </submittedName>
</protein>
<dbReference type="EMBL" id="JBHTKH010000018">
    <property type="protein sequence ID" value="MFD1056402.1"/>
    <property type="molecule type" value="Genomic_DNA"/>
</dbReference>
<keyword evidence="1 2" id="KW-0456">Lyase</keyword>
<proteinExistence type="predicted"/>
<name>A0ABW3N0D8_9MICO</name>
<dbReference type="Gene3D" id="1.10.275.10">
    <property type="entry name" value="Fumarase/aspartase (N-terminal domain)"/>
    <property type="match status" value="1"/>
</dbReference>
<evidence type="ECO:0000313" key="3">
    <source>
        <dbReference type="Proteomes" id="UP001597046"/>
    </source>
</evidence>
<gene>
    <name evidence="2" type="ORF">ACFQ2V_18985</name>
</gene>
<evidence type="ECO:0000256" key="1">
    <source>
        <dbReference type="ARBA" id="ARBA00023239"/>
    </source>
</evidence>
<evidence type="ECO:0000313" key="2">
    <source>
        <dbReference type="EMBL" id="MFD1056402.1"/>
    </source>
</evidence>
<comment type="caution">
    <text evidence="2">The sequence shown here is derived from an EMBL/GenBank/DDBJ whole genome shotgun (WGS) entry which is preliminary data.</text>
</comment>
<dbReference type="EC" id="4.3.1.-" evidence="2"/>
<organism evidence="2 3">
    <name type="scientific">Terrabacter terrigena</name>
    <dbReference type="NCBI Taxonomy" id="574718"/>
    <lineage>
        <taxon>Bacteria</taxon>
        <taxon>Bacillati</taxon>
        <taxon>Actinomycetota</taxon>
        <taxon>Actinomycetes</taxon>
        <taxon>Micrococcales</taxon>
        <taxon>Intrasporangiaceae</taxon>
        <taxon>Terrabacter</taxon>
    </lineage>
</organism>
<dbReference type="RefSeq" id="WP_386054510.1">
    <property type="nucleotide sequence ID" value="NZ_JBHTKH010000018.1"/>
</dbReference>
<dbReference type="Pfam" id="PF00221">
    <property type="entry name" value="Lyase_aromatic"/>
    <property type="match status" value="1"/>
</dbReference>
<dbReference type="SUPFAM" id="SSF48557">
    <property type="entry name" value="L-aspartase-like"/>
    <property type="match status" value="1"/>
</dbReference>
<accession>A0ABW3N0D8</accession>
<dbReference type="GO" id="GO:0016829">
    <property type="term" value="F:lyase activity"/>
    <property type="evidence" value="ECO:0007669"/>
    <property type="project" value="UniProtKB-KW"/>
</dbReference>
<keyword evidence="3" id="KW-1185">Reference proteome</keyword>
<dbReference type="InterPro" id="IPR008948">
    <property type="entry name" value="L-Aspartase-like"/>
</dbReference>
<sequence length="482" mass="49143">MTITLTGQQLTVADIDALGRGAGFVVDAAAVAGVDRAARAARAVAAVRPVYGRTSGVGANRDQVNASPRPGHALLRSHSAGWGEPFPAPMVRSALAIRVNQLLAGASGASEALLHALVEAVGADDGQLPVVHRRGAIGTGDLTALAEVGLTLLGERPRGDGTLGTPAPLDDADALPLMSSSAFTLAEAAHGCAELARLAEVAMAVCALSFVALRGNPEAFGPAVAAVTPFPGAVTAAATVTRLVQADMVEPAHIQDFFGLRTFPQVHGPLLDQMGILRRVVEALVNTGGENPAVLQADPPTVAHHGGFHQAYLALAVDASLLALVGSAHTIASRISHLLTDAASGLPRFLAGPKPGSSGLLILEYGAASAMALIREAASAARSIQWVSVSAGVEDGASHASVSTARLGEAADAYRQLIALELVAAVRALDLGGRRVSGELAELVARCRHLVAEVDDHDLAPSVADAVDVVDHWVSTTPLPFD</sequence>
<dbReference type="Gene3D" id="1.20.200.10">
    <property type="entry name" value="Fumarase/aspartase (Central domain)"/>
    <property type="match status" value="1"/>
</dbReference>
<dbReference type="Proteomes" id="UP001597046">
    <property type="component" value="Unassembled WGS sequence"/>
</dbReference>